<evidence type="ECO:0000313" key="2">
    <source>
        <dbReference type="Proteomes" id="UP001057452"/>
    </source>
</evidence>
<gene>
    <name evidence="1" type="ORF">KUCAC02_009480</name>
</gene>
<evidence type="ECO:0000313" key="1">
    <source>
        <dbReference type="EMBL" id="KAI4817204.1"/>
    </source>
</evidence>
<keyword evidence="2" id="KW-1185">Reference proteome</keyword>
<reference evidence="1" key="1">
    <citation type="submission" date="2022-05" db="EMBL/GenBank/DDBJ databases">
        <title>Chromosome-level genome of Chaenocephalus aceratus.</title>
        <authorList>
            <person name="Park H."/>
        </authorList>
    </citation>
    <scope>NUCLEOTIDE SEQUENCE</scope>
    <source>
        <strain evidence="1">KU_202001</strain>
    </source>
</reference>
<dbReference type="EMBL" id="CM043796">
    <property type="protein sequence ID" value="KAI4817204.1"/>
    <property type="molecule type" value="Genomic_DNA"/>
</dbReference>
<name>A0ACB9WV94_CHAAC</name>
<comment type="caution">
    <text evidence="1">The sequence shown here is derived from an EMBL/GenBank/DDBJ whole genome shotgun (WGS) entry which is preliminary data.</text>
</comment>
<sequence>MEEEGYGGKRKSKKSQMVDCEVNNTMLTRYWCCKWTSRPADRAEPSEASQDLEVHVPEPLSGGPYFSKLMTR</sequence>
<protein>
    <submittedName>
        <fullName evidence="1">Uncharacterized protein</fullName>
    </submittedName>
</protein>
<organism evidence="1 2">
    <name type="scientific">Chaenocephalus aceratus</name>
    <name type="common">Blackfin icefish</name>
    <name type="synonym">Chaenichthys aceratus</name>
    <dbReference type="NCBI Taxonomy" id="36190"/>
    <lineage>
        <taxon>Eukaryota</taxon>
        <taxon>Metazoa</taxon>
        <taxon>Chordata</taxon>
        <taxon>Craniata</taxon>
        <taxon>Vertebrata</taxon>
        <taxon>Euteleostomi</taxon>
        <taxon>Actinopterygii</taxon>
        <taxon>Neopterygii</taxon>
        <taxon>Teleostei</taxon>
        <taxon>Neoteleostei</taxon>
        <taxon>Acanthomorphata</taxon>
        <taxon>Eupercaria</taxon>
        <taxon>Perciformes</taxon>
        <taxon>Notothenioidei</taxon>
        <taxon>Channichthyidae</taxon>
        <taxon>Chaenocephalus</taxon>
    </lineage>
</organism>
<dbReference type="Proteomes" id="UP001057452">
    <property type="component" value="Chromosome 12"/>
</dbReference>
<proteinExistence type="predicted"/>
<accession>A0ACB9WV94</accession>